<evidence type="ECO:0000313" key="3">
    <source>
        <dbReference type="Proteomes" id="UP000299102"/>
    </source>
</evidence>
<dbReference type="Proteomes" id="UP000299102">
    <property type="component" value="Unassembled WGS sequence"/>
</dbReference>
<evidence type="ECO:0000256" key="1">
    <source>
        <dbReference type="SAM" id="MobiDB-lite"/>
    </source>
</evidence>
<keyword evidence="3" id="KW-1185">Reference proteome</keyword>
<comment type="caution">
    <text evidence="2">The sequence shown here is derived from an EMBL/GenBank/DDBJ whole genome shotgun (WGS) entry which is preliminary data.</text>
</comment>
<dbReference type="AlphaFoldDB" id="A0A4C2AFU5"/>
<sequence length="190" mass="21480">MSNVNWAGIENTAIEEGERNERDLGQCKHWLRIGNAKRTEKQRIRNIDDLKRAEYWDFEREFQKVISRRPTVSALTDGYLNQTKLSAAPLEDRVKPPVSDSVAASVSWLNFDPRYCDMISMEARHSSVVTEPRHLSQAGGPAPPRPPRTCLRGPARVAAAVVSSRDHYAESRAYSVASYARDWLGINARD</sequence>
<evidence type="ECO:0000313" key="2">
    <source>
        <dbReference type="EMBL" id="GBP98163.1"/>
    </source>
</evidence>
<organism evidence="2 3">
    <name type="scientific">Eumeta variegata</name>
    <name type="common">Bagworm moth</name>
    <name type="synonym">Eumeta japonica</name>
    <dbReference type="NCBI Taxonomy" id="151549"/>
    <lineage>
        <taxon>Eukaryota</taxon>
        <taxon>Metazoa</taxon>
        <taxon>Ecdysozoa</taxon>
        <taxon>Arthropoda</taxon>
        <taxon>Hexapoda</taxon>
        <taxon>Insecta</taxon>
        <taxon>Pterygota</taxon>
        <taxon>Neoptera</taxon>
        <taxon>Endopterygota</taxon>
        <taxon>Lepidoptera</taxon>
        <taxon>Glossata</taxon>
        <taxon>Ditrysia</taxon>
        <taxon>Tineoidea</taxon>
        <taxon>Psychidae</taxon>
        <taxon>Oiketicinae</taxon>
        <taxon>Eumeta</taxon>
    </lineage>
</organism>
<gene>
    <name evidence="2" type="ORF">EVAR_101312_1</name>
</gene>
<accession>A0A4C2AFU5</accession>
<protein>
    <submittedName>
        <fullName evidence="2">Uncharacterized protein</fullName>
    </submittedName>
</protein>
<proteinExistence type="predicted"/>
<dbReference type="EMBL" id="BGZK01003079">
    <property type="protein sequence ID" value="GBP98163.1"/>
    <property type="molecule type" value="Genomic_DNA"/>
</dbReference>
<feature type="region of interest" description="Disordered" evidence="1">
    <location>
        <begin position="131"/>
        <end position="151"/>
    </location>
</feature>
<reference evidence="2 3" key="1">
    <citation type="journal article" date="2019" name="Commun. Biol.">
        <title>The bagworm genome reveals a unique fibroin gene that provides high tensile strength.</title>
        <authorList>
            <person name="Kono N."/>
            <person name="Nakamura H."/>
            <person name="Ohtoshi R."/>
            <person name="Tomita M."/>
            <person name="Numata K."/>
            <person name="Arakawa K."/>
        </authorList>
    </citation>
    <scope>NUCLEOTIDE SEQUENCE [LARGE SCALE GENOMIC DNA]</scope>
</reference>
<name>A0A4C2AFU5_EUMVA</name>